<dbReference type="NCBIfam" id="TIGR01965">
    <property type="entry name" value="VCBS_repeat"/>
    <property type="match status" value="2"/>
</dbReference>
<organism evidence="2 3">
    <name type="scientific">Shimia isoporae</name>
    <dbReference type="NCBI Taxonomy" id="647720"/>
    <lineage>
        <taxon>Bacteria</taxon>
        <taxon>Pseudomonadati</taxon>
        <taxon>Pseudomonadota</taxon>
        <taxon>Alphaproteobacteria</taxon>
        <taxon>Rhodobacterales</taxon>
        <taxon>Roseobacteraceae</taxon>
    </lineage>
</organism>
<dbReference type="PRINTS" id="PR00313">
    <property type="entry name" value="CABNDNGRPT"/>
</dbReference>
<dbReference type="InterPro" id="IPR010221">
    <property type="entry name" value="VCBS_dom"/>
</dbReference>
<dbReference type="EMBL" id="SMGR01000006">
    <property type="protein sequence ID" value="TCK98981.1"/>
    <property type="molecule type" value="Genomic_DNA"/>
</dbReference>
<dbReference type="InterPro" id="IPR011049">
    <property type="entry name" value="Serralysin-like_metalloprot_C"/>
</dbReference>
<proteinExistence type="predicted"/>
<comment type="caution">
    <text evidence="2">The sequence shown here is derived from an EMBL/GenBank/DDBJ whole genome shotgun (WGS) entry which is preliminary data.</text>
</comment>
<dbReference type="SUPFAM" id="SSF51120">
    <property type="entry name" value="beta-Roll"/>
    <property type="match status" value="1"/>
</dbReference>
<evidence type="ECO:0000313" key="2">
    <source>
        <dbReference type="EMBL" id="TCK98981.1"/>
    </source>
</evidence>
<dbReference type="InterPro" id="IPR013783">
    <property type="entry name" value="Ig-like_fold"/>
</dbReference>
<dbReference type="Pfam" id="PF00353">
    <property type="entry name" value="HemolysinCabind"/>
    <property type="match status" value="1"/>
</dbReference>
<dbReference type="RefSeq" id="WP_165929257.1">
    <property type="nucleotide sequence ID" value="NZ_SMGR01000006.1"/>
</dbReference>
<evidence type="ECO:0000313" key="3">
    <source>
        <dbReference type="Proteomes" id="UP000295673"/>
    </source>
</evidence>
<dbReference type="Gene3D" id="2.150.10.10">
    <property type="entry name" value="Serralysin-like metalloprotease, C-terminal"/>
    <property type="match status" value="1"/>
</dbReference>
<feature type="domain" description="RapA2 cadherin-like" evidence="1">
    <location>
        <begin position="242"/>
        <end position="314"/>
    </location>
</feature>
<protein>
    <submittedName>
        <fullName evidence="2">VCBS repeat-containing protein</fullName>
    </submittedName>
</protein>
<name>A0A4V2Q1U3_9RHOB</name>
<keyword evidence="3" id="KW-1185">Reference proteome</keyword>
<accession>A0A4V2Q1U3</accession>
<dbReference type="InterPro" id="IPR001343">
    <property type="entry name" value="Hemolysn_Ca-bd"/>
</dbReference>
<gene>
    <name evidence="2" type="ORF">BXY66_4046</name>
</gene>
<dbReference type="Pfam" id="PF17803">
    <property type="entry name" value="Cadherin_4"/>
    <property type="match status" value="1"/>
</dbReference>
<dbReference type="AlphaFoldDB" id="A0A4V2Q1U3"/>
<dbReference type="Gene3D" id="2.60.40.10">
    <property type="entry name" value="Immunoglobulins"/>
    <property type="match status" value="1"/>
</dbReference>
<dbReference type="InterPro" id="IPR040853">
    <property type="entry name" value="RapA2_cadherin-like"/>
</dbReference>
<reference evidence="2 3" key="1">
    <citation type="submission" date="2019-03" db="EMBL/GenBank/DDBJ databases">
        <title>Genomic Encyclopedia of Archaeal and Bacterial Type Strains, Phase II (KMG-II): from individual species to whole genera.</title>
        <authorList>
            <person name="Goeker M."/>
        </authorList>
    </citation>
    <scope>NUCLEOTIDE SEQUENCE [LARGE SCALE GENOMIC DNA]</scope>
    <source>
        <strain evidence="2 3">DSM 26433</strain>
    </source>
</reference>
<evidence type="ECO:0000259" key="1">
    <source>
        <dbReference type="Pfam" id="PF17803"/>
    </source>
</evidence>
<dbReference type="GO" id="GO:0005509">
    <property type="term" value="F:calcium ion binding"/>
    <property type="evidence" value="ECO:0007669"/>
    <property type="project" value="InterPro"/>
</dbReference>
<sequence>MPGNGNGKGNGGIVENPIPTVTGTDFDDILDLSGVLTAHRINAGNGNDIVLGGLGNDRINAGDGNDTVLGAAGNDTIFGNDGVDTARYEGSIFDYLWSAGTGNTLIVEDTNTDGGDSGTDELKHFEFLEFDDFVYAVDEPNAALVEASDQTTDEETSISFDITAFDFDGGTVAIQSVSVTGIGTISVLGIPVPLAQGMGAGASFTLTFDPGSGYQTLAVGENATETVTIVVTDGQGNETTETVQVTIEGLNDDPVITEVIYDSTAVQEDGVQVMTGQVVAEDIDASDVLNYTIDGGGTGAYGTLTIDPNGDWTYTLDNDNEFVQNLDSGQSLNEVFTVWVDDGNGGSVSTTISAIINGTDEVATVSSTATVTFDEAAAGGSPDGLAGLTWSGGWFITRPTAPSSDGRDASPNGYFNGLVSGDSVAANAGGGDVSITSDENFDLESAFFTAAWNDGLTVEVFGYDDGVLIGSQSVVLSTSGPTQVLFDDSTFDSVDELLFVSSGGVNAGLGGAGTHFVVDDMLFFV</sequence>
<dbReference type="Proteomes" id="UP000295673">
    <property type="component" value="Unassembled WGS sequence"/>
</dbReference>